<dbReference type="GO" id="GO:0005524">
    <property type="term" value="F:ATP binding"/>
    <property type="evidence" value="ECO:0007669"/>
    <property type="project" value="UniProtKB-KW"/>
</dbReference>
<dbReference type="InterPro" id="IPR011009">
    <property type="entry name" value="Kinase-like_dom_sf"/>
</dbReference>
<dbReference type="GO" id="GO:0005737">
    <property type="term" value="C:cytoplasm"/>
    <property type="evidence" value="ECO:0007669"/>
    <property type="project" value="TreeGrafter"/>
</dbReference>
<organism evidence="4 5">
    <name type="scientific">Saprolegnia parasitica (strain CBS 223.65)</name>
    <dbReference type="NCBI Taxonomy" id="695850"/>
    <lineage>
        <taxon>Eukaryota</taxon>
        <taxon>Sar</taxon>
        <taxon>Stramenopiles</taxon>
        <taxon>Oomycota</taxon>
        <taxon>Saprolegniomycetes</taxon>
        <taxon>Saprolegniales</taxon>
        <taxon>Saprolegniaceae</taxon>
        <taxon>Saprolegnia</taxon>
    </lineage>
</organism>
<reference evidence="4 5" key="1">
    <citation type="journal article" date="2013" name="PLoS Genet.">
        <title>Distinctive expansion of potential virulence genes in the genome of the oomycete fish pathogen Saprolegnia parasitica.</title>
        <authorList>
            <person name="Jiang R.H."/>
            <person name="de Bruijn I."/>
            <person name="Haas B.J."/>
            <person name="Belmonte R."/>
            <person name="Lobach L."/>
            <person name="Christie J."/>
            <person name="van den Ackerveken G."/>
            <person name="Bottin A."/>
            <person name="Bulone V."/>
            <person name="Diaz-Moreno S.M."/>
            <person name="Dumas B."/>
            <person name="Fan L."/>
            <person name="Gaulin E."/>
            <person name="Govers F."/>
            <person name="Grenville-Briggs L.J."/>
            <person name="Horner N.R."/>
            <person name="Levin J.Z."/>
            <person name="Mammella M."/>
            <person name="Meijer H.J."/>
            <person name="Morris P."/>
            <person name="Nusbaum C."/>
            <person name="Oome S."/>
            <person name="Phillips A.J."/>
            <person name="van Rooyen D."/>
            <person name="Rzeszutek E."/>
            <person name="Saraiva M."/>
            <person name="Secombes C.J."/>
            <person name="Seidl M.F."/>
            <person name="Snel B."/>
            <person name="Stassen J.H."/>
            <person name="Sykes S."/>
            <person name="Tripathy S."/>
            <person name="van den Berg H."/>
            <person name="Vega-Arreguin J.C."/>
            <person name="Wawra S."/>
            <person name="Young S.K."/>
            <person name="Zeng Q."/>
            <person name="Dieguez-Uribeondo J."/>
            <person name="Russ C."/>
            <person name="Tyler B.M."/>
            <person name="van West P."/>
        </authorList>
    </citation>
    <scope>NUCLEOTIDE SEQUENCE [LARGE SCALE GENOMIC DNA]</scope>
    <source>
        <strain evidence="4 5">CBS 223.65</strain>
    </source>
</reference>
<dbReference type="VEuPathDB" id="FungiDB:SPRG_15113"/>
<dbReference type="OrthoDB" id="60484at2759"/>
<dbReference type="Pfam" id="PF00069">
    <property type="entry name" value="Pkinase"/>
    <property type="match status" value="1"/>
</dbReference>
<keyword evidence="2" id="KW-0067">ATP-binding</keyword>
<evidence type="ECO:0000256" key="1">
    <source>
        <dbReference type="ARBA" id="ARBA00022741"/>
    </source>
</evidence>
<evidence type="ECO:0000313" key="5">
    <source>
        <dbReference type="Proteomes" id="UP000030745"/>
    </source>
</evidence>
<gene>
    <name evidence="4" type="ORF">SPRG_15113</name>
</gene>
<dbReference type="RefSeq" id="XP_012210044.1">
    <property type="nucleotide sequence ID" value="XM_012354654.1"/>
</dbReference>
<keyword evidence="4" id="KW-0808">Transferase</keyword>
<dbReference type="FunFam" id="1.10.510.10:FF:000571">
    <property type="entry name" value="Maternal embryonic leucine zipper kinase"/>
    <property type="match status" value="1"/>
</dbReference>
<dbReference type="GO" id="GO:0004674">
    <property type="term" value="F:protein serine/threonine kinase activity"/>
    <property type="evidence" value="ECO:0007669"/>
    <property type="project" value="InterPro"/>
</dbReference>
<dbReference type="Gene3D" id="1.10.510.10">
    <property type="entry name" value="Transferase(Phosphotransferase) domain 1"/>
    <property type="match status" value="1"/>
</dbReference>
<evidence type="ECO:0000259" key="3">
    <source>
        <dbReference type="PROSITE" id="PS50011"/>
    </source>
</evidence>
<sequence length="268" mass="29931">MVLQLESLVTNTTFGHVFRASNAGVAYAVKQYTQPCFEASAELRVAKALADDAPHPHLVHTIDCFYQHDMVHLVLEYCSGGDLYDYLLQRPALSTSDARRVFEQVVAGLHHLHQRGFAHRDISLENILLDEHGDCKLCDFGLAAPAHEMSDAVVGKPFYMAPEVYAGRPYDPAAADMWGLGILLFMLVTGVPMISAPSDADGGYRIVERQGVKALLKLWNMETLFSTDLVTVLDGLLTVNPKRRLSMRQLRAKLRPKGSWRCKLAMWF</sequence>
<dbReference type="InterPro" id="IPR045269">
    <property type="entry name" value="Atg1-like"/>
</dbReference>
<dbReference type="PANTHER" id="PTHR24348">
    <property type="entry name" value="SERINE/THREONINE-PROTEIN KINASE UNC-51-RELATED"/>
    <property type="match status" value="1"/>
</dbReference>
<protein>
    <submittedName>
        <fullName evidence="4">CAMK/CAMKL protein kinase</fullName>
    </submittedName>
</protein>
<evidence type="ECO:0000256" key="2">
    <source>
        <dbReference type="ARBA" id="ARBA00022840"/>
    </source>
</evidence>
<feature type="domain" description="Protein kinase" evidence="3">
    <location>
        <begin position="3"/>
        <end position="268"/>
    </location>
</feature>
<proteinExistence type="predicted"/>
<dbReference type="OMA" id="ATSHRIC"/>
<dbReference type="Proteomes" id="UP000030745">
    <property type="component" value="Unassembled WGS sequence"/>
</dbReference>
<dbReference type="SUPFAM" id="SSF56112">
    <property type="entry name" value="Protein kinase-like (PK-like)"/>
    <property type="match status" value="1"/>
</dbReference>
<dbReference type="EMBL" id="KK583362">
    <property type="protein sequence ID" value="KDO19239.1"/>
    <property type="molecule type" value="Genomic_DNA"/>
</dbReference>
<keyword evidence="5" id="KW-1185">Reference proteome</keyword>
<dbReference type="InterPro" id="IPR000719">
    <property type="entry name" value="Prot_kinase_dom"/>
</dbReference>
<dbReference type="GO" id="GO:0010506">
    <property type="term" value="P:regulation of autophagy"/>
    <property type="evidence" value="ECO:0007669"/>
    <property type="project" value="InterPro"/>
</dbReference>
<keyword evidence="4" id="KW-0418">Kinase</keyword>
<keyword evidence="1" id="KW-0547">Nucleotide-binding</keyword>
<dbReference type="GeneID" id="24136877"/>
<evidence type="ECO:0000313" key="4">
    <source>
        <dbReference type="EMBL" id="KDO19239.1"/>
    </source>
</evidence>
<dbReference type="AlphaFoldDB" id="A0A067BLB2"/>
<dbReference type="STRING" id="695850.A0A067BLB2"/>
<dbReference type="KEGG" id="spar:SPRG_15113"/>
<name>A0A067BLB2_SAPPC</name>
<dbReference type="PROSITE" id="PS50011">
    <property type="entry name" value="PROTEIN_KINASE_DOM"/>
    <property type="match status" value="1"/>
</dbReference>
<accession>A0A067BLB2</accession>